<comment type="caution">
    <text evidence="3">The sequence shown here is derived from an EMBL/GenBank/DDBJ whole genome shotgun (WGS) entry which is preliminary data.</text>
</comment>
<accession>A0A9P8TL84</accession>
<feature type="transmembrane region" description="Helical" evidence="2">
    <location>
        <begin position="230"/>
        <end position="254"/>
    </location>
</feature>
<evidence type="ECO:0000256" key="2">
    <source>
        <dbReference type="SAM" id="Phobius"/>
    </source>
</evidence>
<dbReference type="AlphaFoldDB" id="A0A9P8TL84"/>
<keyword evidence="2" id="KW-0812">Transmembrane</keyword>
<organism evidence="3 4">
    <name type="scientific">Wickerhamomyces pijperi</name>
    <name type="common">Yeast</name>
    <name type="synonym">Pichia pijperi</name>
    <dbReference type="NCBI Taxonomy" id="599730"/>
    <lineage>
        <taxon>Eukaryota</taxon>
        <taxon>Fungi</taxon>
        <taxon>Dikarya</taxon>
        <taxon>Ascomycota</taxon>
        <taxon>Saccharomycotina</taxon>
        <taxon>Saccharomycetes</taxon>
        <taxon>Phaffomycetales</taxon>
        <taxon>Wickerhamomycetaceae</taxon>
        <taxon>Wickerhamomyces</taxon>
    </lineage>
</organism>
<keyword evidence="4" id="KW-1185">Reference proteome</keyword>
<protein>
    <submittedName>
        <fullName evidence="3">Uncharacterized protein</fullName>
    </submittedName>
</protein>
<feature type="transmembrane region" description="Helical" evidence="2">
    <location>
        <begin position="260"/>
        <end position="279"/>
    </location>
</feature>
<dbReference type="EMBL" id="JAEUBG010003385">
    <property type="protein sequence ID" value="KAH3682864.1"/>
    <property type="molecule type" value="Genomic_DNA"/>
</dbReference>
<reference evidence="3" key="1">
    <citation type="journal article" date="2021" name="Open Biol.">
        <title>Shared evolutionary footprints suggest mitochondrial oxidative damage underlies multiple complex I losses in fungi.</title>
        <authorList>
            <person name="Schikora-Tamarit M.A."/>
            <person name="Marcet-Houben M."/>
            <person name="Nosek J."/>
            <person name="Gabaldon T."/>
        </authorList>
    </citation>
    <scope>NUCLEOTIDE SEQUENCE</scope>
    <source>
        <strain evidence="3">CBS2887</strain>
    </source>
</reference>
<dbReference type="Proteomes" id="UP000774326">
    <property type="component" value="Unassembled WGS sequence"/>
</dbReference>
<feature type="compositionally biased region" description="Low complexity" evidence="1">
    <location>
        <begin position="8"/>
        <end position="30"/>
    </location>
</feature>
<feature type="region of interest" description="Disordered" evidence="1">
    <location>
        <begin position="1"/>
        <end position="30"/>
    </location>
</feature>
<reference evidence="3" key="2">
    <citation type="submission" date="2021-01" db="EMBL/GenBank/DDBJ databases">
        <authorList>
            <person name="Schikora-Tamarit M.A."/>
        </authorList>
    </citation>
    <scope>NUCLEOTIDE SEQUENCE</scope>
    <source>
        <strain evidence="3">CBS2887</strain>
    </source>
</reference>
<gene>
    <name evidence="3" type="ORF">WICPIJ_006171</name>
</gene>
<name>A0A9P8TL84_WICPI</name>
<keyword evidence="2" id="KW-1133">Transmembrane helix</keyword>
<sequence length="489" mass="53630">MNKSISGTPPDDTASDRSSPSRPSAVSLRRSPAAVACERVATLAHGSPVVVVNSPASAGLNQSHTTSQTKKTHSLIGSFKKGLKAIVKSTTPQLSHGFLKEVYSVSTYNPYLLSQLSFSTNQVFLQTTKLVVKGVVATVQQGSVKLEAKKLIQLSVKSVVPEFPHATLKYIVGTSMAVCHVSKSVPLKILKKVTPSMYHDLFKVLFVSTIHSIKPSWNWRYAVVASLVRLGVFLLVSILIPLPVFIICGVVLIFTGPFLLLLGWSLLISSFAVSAAISIRISNLINNRFVYSRQVSGDTAKYVKFAQPLEVLEAGASLVSQYEMFRQVLRSKPVNMSIDNNDNWVLKATKAVVAVSKQPINYLLKSGKIIGVVGLELGMYVNPLPWLLSSFCLDHSLRSKHRRLNRDLMGDIYDSKDQVVVCSTVTCHITKADKSVAKLRNKQRTVEQLHKLQWLVSFSFGTEPISHILNNAQGRTLAEDMEVSCVLNG</sequence>
<evidence type="ECO:0000313" key="3">
    <source>
        <dbReference type="EMBL" id="KAH3682864.1"/>
    </source>
</evidence>
<keyword evidence="2" id="KW-0472">Membrane</keyword>
<proteinExistence type="predicted"/>
<evidence type="ECO:0000256" key="1">
    <source>
        <dbReference type="SAM" id="MobiDB-lite"/>
    </source>
</evidence>
<evidence type="ECO:0000313" key="4">
    <source>
        <dbReference type="Proteomes" id="UP000774326"/>
    </source>
</evidence>